<name>X0UTN7_9ZZZZ</name>
<accession>X0UTN7</accession>
<dbReference type="PANTHER" id="PTHR43080">
    <property type="entry name" value="CBS DOMAIN-CONTAINING PROTEIN CBSX3, MITOCHONDRIAL"/>
    <property type="match status" value="1"/>
</dbReference>
<proteinExistence type="predicted"/>
<evidence type="ECO:0000313" key="3">
    <source>
        <dbReference type="EMBL" id="GAG09090.1"/>
    </source>
</evidence>
<dbReference type="PROSITE" id="PS51371">
    <property type="entry name" value="CBS"/>
    <property type="match status" value="2"/>
</dbReference>
<organism evidence="3">
    <name type="scientific">marine sediment metagenome</name>
    <dbReference type="NCBI Taxonomy" id="412755"/>
    <lineage>
        <taxon>unclassified sequences</taxon>
        <taxon>metagenomes</taxon>
        <taxon>ecological metagenomes</taxon>
    </lineage>
</organism>
<dbReference type="AlphaFoldDB" id="X0UTN7"/>
<evidence type="ECO:0000259" key="2">
    <source>
        <dbReference type="PROSITE" id="PS51371"/>
    </source>
</evidence>
<dbReference type="InterPro" id="IPR051257">
    <property type="entry name" value="Diverse_CBS-Domain"/>
</dbReference>
<feature type="domain" description="CBS" evidence="2">
    <location>
        <begin position="101"/>
        <end position="159"/>
    </location>
</feature>
<dbReference type="Gene3D" id="3.10.580.10">
    <property type="entry name" value="CBS-domain"/>
    <property type="match status" value="1"/>
</dbReference>
<dbReference type="PANTHER" id="PTHR43080:SF2">
    <property type="entry name" value="CBS DOMAIN-CONTAINING PROTEIN"/>
    <property type="match status" value="1"/>
</dbReference>
<dbReference type="SUPFAM" id="SSF54631">
    <property type="entry name" value="CBS-domain pair"/>
    <property type="match status" value="1"/>
</dbReference>
<dbReference type="InterPro" id="IPR000644">
    <property type="entry name" value="CBS_dom"/>
</dbReference>
<dbReference type="SMART" id="SM00116">
    <property type="entry name" value="CBS"/>
    <property type="match status" value="2"/>
</dbReference>
<keyword evidence="1" id="KW-0129">CBS domain</keyword>
<reference evidence="3" key="1">
    <citation type="journal article" date="2014" name="Front. Microbiol.">
        <title>High frequency of phylogenetically diverse reductive dehalogenase-homologous genes in deep subseafloor sedimentary metagenomes.</title>
        <authorList>
            <person name="Kawai M."/>
            <person name="Futagami T."/>
            <person name="Toyoda A."/>
            <person name="Takaki Y."/>
            <person name="Nishi S."/>
            <person name="Hori S."/>
            <person name="Arai W."/>
            <person name="Tsubouchi T."/>
            <person name="Morono Y."/>
            <person name="Uchiyama I."/>
            <person name="Ito T."/>
            <person name="Fujiyama A."/>
            <person name="Inagaki F."/>
            <person name="Takami H."/>
        </authorList>
    </citation>
    <scope>NUCLEOTIDE SEQUENCE</scope>
    <source>
        <strain evidence="3">Expedition CK06-06</strain>
    </source>
</reference>
<gene>
    <name evidence="3" type="ORF">S01H1_42729</name>
</gene>
<sequence>MKKRLTPDFYALKVKQLMDKRVWDLPLIEKEDNIHHVLNILGARNHIWVVKDKKEKELVGIITEHDILSILAPKNFPSYVFGMPDIKSIHHGTAKTAGDVMCTRLVTCQEDDKIQHVLETMTKHRLRRLPVLEDKKIIGELTLHQLIRKYYDATQYHPITEDEEG</sequence>
<dbReference type="Pfam" id="PF00571">
    <property type="entry name" value="CBS"/>
    <property type="match status" value="2"/>
</dbReference>
<protein>
    <recommendedName>
        <fullName evidence="2">CBS domain-containing protein</fullName>
    </recommendedName>
</protein>
<dbReference type="EMBL" id="BARS01027189">
    <property type="protein sequence ID" value="GAG09090.1"/>
    <property type="molecule type" value="Genomic_DNA"/>
</dbReference>
<dbReference type="InterPro" id="IPR046342">
    <property type="entry name" value="CBS_dom_sf"/>
</dbReference>
<feature type="domain" description="CBS" evidence="2">
    <location>
        <begin position="18"/>
        <end position="78"/>
    </location>
</feature>
<comment type="caution">
    <text evidence="3">The sequence shown here is derived from an EMBL/GenBank/DDBJ whole genome shotgun (WGS) entry which is preliminary data.</text>
</comment>
<evidence type="ECO:0000256" key="1">
    <source>
        <dbReference type="ARBA" id="ARBA00023122"/>
    </source>
</evidence>